<dbReference type="eggNOG" id="COG1160">
    <property type="taxonomic scope" value="Bacteria"/>
</dbReference>
<dbReference type="AlphaFoldDB" id="K9XZ61"/>
<gene>
    <name evidence="5" type="ordered locus">Sta7437_3929</name>
</gene>
<evidence type="ECO:0008006" key="7">
    <source>
        <dbReference type="Google" id="ProtNLM"/>
    </source>
</evidence>
<evidence type="ECO:0000256" key="2">
    <source>
        <dbReference type="ARBA" id="ARBA00022692"/>
    </source>
</evidence>
<keyword evidence="6" id="KW-1185">Reference proteome</keyword>
<proteinExistence type="predicted"/>
<name>K9XZ61_STAC7</name>
<evidence type="ECO:0000256" key="1">
    <source>
        <dbReference type="ARBA" id="ARBA00004141"/>
    </source>
</evidence>
<keyword evidence="4" id="KW-0472">Membrane</keyword>
<keyword evidence="3" id="KW-1133">Transmembrane helix</keyword>
<evidence type="ECO:0000256" key="4">
    <source>
        <dbReference type="ARBA" id="ARBA00023136"/>
    </source>
</evidence>
<reference evidence="6" key="1">
    <citation type="journal article" date="2013" name="Proc. Natl. Acad. Sci. U.S.A.">
        <title>Improving the coverage of the cyanobacterial phylum using diversity-driven genome sequencing.</title>
        <authorList>
            <person name="Shih P.M."/>
            <person name="Wu D."/>
            <person name="Latifi A."/>
            <person name="Axen S.D."/>
            <person name="Fewer D.P."/>
            <person name="Talla E."/>
            <person name="Calteau A."/>
            <person name="Cai F."/>
            <person name="Tandeau de Marsac N."/>
            <person name="Rippka R."/>
            <person name="Herdman M."/>
            <person name="Sivonen K."/>
            <person name="Coursin T."/>
            <person name="Laurent T."/>
            <person name="Goodwin L."/>
            <person name="Nolan M."/>
            <person name="Davenport K.W."/>
            <person name="Han C.S."/>
            <person name="Rubin E.M."/>
            <person name="Eisen J.A."/>
            <person name="Woyke T."/>
            <person name="Gugger M."/>
            <person name="Kerfeld C.A."/>
        </authorList>
    </citation>
    <scope>NUCLEOTIDE SEQUENCE [LARGE SCALE GENOMIC DNA]</scope>
    <source>
        <strain evidence="6">ATCC 29371 / PCC 7437</strain>
    </source>
</reference>
<evidence type="ECO:0000256" key="3">
    <source>
        <dbReference type="ARBA" id="ARBA00022989"/>
    </source>
</evidence>
<protein>
    <recommendedName>
        <fullName evidence="7">DUF697 domain-containing protein</fullName>
    </recommendedName>
</protein>
<dbReference type="HOGENOM" id="CLU_040163_0_0_3"/>
<dbReference type="Gene3D" id="3.40.50.300">
    <property type="entry name" value="P-loop containing nucleotide triphosphate hydrolases"/>
    <property type="match status" value="1"/>
</dbReference>
<dbReference type="RefSeq" id="WP_015195070.1">
    <property type="nucleotide sequence ID" value="NC_019748.1"/>
</dbReference>
<comment type="subcellular location">
    <subcellularLocation>
        <location evidence="1">Membrane</location>
        <topology evidence="1">Multi-pass membrane protein</topology>
    </subcellularLocation>
</comment>
<dbReference type="KEGG" id="scs:Sta7437_3929"/>
<dbReference type="InterPro" id="IPR027417">
    <property type="entry name" value="P-loop_NTPase"/>
</dbReference>
<dbReference type="GO" id="GO:0016020">
    <property type="term" value="C:membrane"/>
    <property type="evidence" value="ECO:0007669"/>
    <property type="project" value="UniProtKB-SubCell"/>
</dbReference>
<dbReference type="SUPFAM" id="SSF52540">
    <property type="entry name" value="P-loop containing nucleoside triphosphate hydrolases"/>
    <property type="match status" value="1"/>
</dbReference>
<evidence type="ECO:0000313" key="5">
    <source>
        <dbReference type="EMBL" id="AFZ37411.1"/>
    </source>
</evidence>
<dbReference type="STRING" id="111780.Sta7437_3929"/>
<dbReference type="Proteomes" id="UP000010473">
    <property type="component" value="Chromosome"/>
</dbReference>
<keyword evidence="2" id="KW-0812">Transmembrane</keyword>
<dbReference type="OrthoDB" id="467934at2"/>
<evidence type="ECO:0000313" key="6">
    <source>
        <dbReference type="Proteomes" id="UP000010473"/>
    </source>
</evidence>
<dbReference type="Pfam" id="PF05128">
    <property type="entry name" value="DUF697"/>
    <property type="match status" value="1"/>
</dbReference>
<organism evidence="5 6">
    <name type="scientific">Stanieria cyanosphaera (strain ATCC 29371 / PCC 7437)</name>
    <dbReference type="NCBI Taxonomy" id="111780"/>
    <lineage>
        <taxon>Bacteria</taxon>
        <taxon>Bacillati</taxon>
        <taxon>Cyanobacteriota</taxon>
        <taxon>Cyanophyceae</taxon>
        <taxon>Pleurocapsales</taxon>
        <taxon>Dermocarpellaceae</taxon>
        <taxon>Stanieria</taxon>
    </lineage>
</organism>
<dbReference type="PATRIC" id="fig|111780.3.peg.4077"/>
<dbReference type="InterPro" id="IPR021147">
    <property type="entry name" value="DUF697"/>
</dbReference>
<accession>K9XZ61</accession>
<dbReference type="EMBL" id="CP003653">
    <property type="protein sequence ID" value="AFZ37411.1"/>
    <property type="molecule type" value="Genomic_DNA"/>
</dbReference>
<sequence length="478" mass="53635">MTVEIRKPILVAGVGLTFALWLWNSLHHSLAEIGEWATLGTIALGGGFWWYKQNQSDQQISELLLQPLQPEDIEKALAEVNQIVSSIETEAPTLDIVNLKQKINQLPEHLKRQELQFVVTGSKNVGKTSLKQILENQANEQKIDWVETKALLSDAELLEEEVREIALAADLVFFVVASDLTESQWQILQQLVKSRQRVLLVFNKQDQYALEERIYIQQQIQQRVAKIIPSTDLFAIAAVPNPIKVRQQQEDGSTKEWLETQPPEINDLVDRLTTILNEEKEQLIASTTWREAIQLKQQAKEILNQIRRDRSLPIIEQYQWIAAATAFANPVAALDLLATAAVNTQMLVDLSGIYQQKFSLSQAQNAAGILGKLMVQLGLVELSTNAIAGLLKTNAWTYVAGSAVQGVSAAYLTRIAGLSVIEYLQEQEINLEDTNGINLEKLTNKLQQVFQQNQRTAFLQNFVKQTVNRLSGELSPSA</sequence>